<proteinExistence type="predicted"/>
<keyword evidence="3" id="KW-1185">Reference proteome</keyword>
<feature type="compositionally biased region" description="Low complexity" evidence="1">
    <location>
        <begin position="12"/>
        <end position="24"/>
    </location>
</feature>
<feature type="region of interest" description="Disordered" evidence="1">
    <location>
        <begin position="107"/>
        <end position="134"/>
    </location>
</feature>
<organism evidence="2 3">
    <name type="scientific">Seminavis robusta</name>
    <dbReference type="NCBI Taxonomy" id="568900"/>
    <lineage>
        <taxon>Eukaryota</taxon>
        <taxon>Sar</taxon>
        <taxon>Stramenopiles</taxon>
        <taxon>Ochrophyta</taxon>
        <taxon>Bacillariophyta</taxon>
        <taxon>Bacillariophyceae</taxon>
        <taxon>Bacillariophycidae</taxon>
        <taxon>Naviculales</taxon>
        <taxon>Naviculaceae</taxon>
        <taxon>Seminavis</taxon>
    </lineage>
</organism>
<evidence type="ECO:0000313" key="3">
    <source>
        <dbReference type="Proteomes" id="UP001153069"/>
    </source>
</evidence>
<feature type="compositionally biased region" description="Basic and acidic residues" evidence="1">
    <location>
        <begin position="1"/>
        <end position="10"/>
    </location>
</feature>
<gene>
    <name evidence="2" type="ORF">SEMRO_222_G091130.1</name>
</gene>
<evidence type="ECO:0000313" key="2">
    <source>
        <dbReference type="EMBL" id="CAB9505192.1"/>
    </source>
</evidence>
<feature type="region of interest" description="Disordered" evidence="1">
    <location>
        <begin position="1"/>
        <end position="64"/>
    </location>
</feature>
<dbReference type="EMBL" id="CAICTM010000221">
    <property type="protein sequence ID" value="CAB9505192.1"/>
    <property type="molecule type" value="Genomic_DNA"/>
</dbReference>
<accession>A0A9N8DM71</accession>
<feature type="region of interest" description="Disordered" evidence="1">
    <location>
        <begin position="155"/>
        <end position="196"/>
    </location>
</feature>
<dbReference type="Proteomes" id="UP001153069">
    <property type="component" value="Unassembled WGS sequence"/>
</dbReference>
<feature type="compositionally biased region" description="Basic and acidic residues" evidence="1">
    <location>
        <begin position="169"/>
        <end position="178"/>
    </location>
</feature>
<reference evidence="2" key="1">
    <citation type="submission" date="2020-06" db="EMBL/GenBank/DDBJ databases">
        <authorList>
            <consortium name="Plant Systems Biology data submission"/>
        </authorList>
    </citation>
    <scope>NUCLEOTIDE SEQUENCE</scope>
    <source>
        <strain evidence="2">D6</strain>
    </source>
</reference>
<sequence>MQLSERKEGADMDASSSSAVADVSDILHEEEETILPREDESKVADSNMVGADSNSSNTVQQQQEDLDLLTEKTLEMDIAMFRAKSASLKPGAVSVDEHGTETTLVTPKPVARRPRSPLVLGFPRGRRATTSTQGCNRSTAFETVGRVVYSAFTGVPPIQPREQQPRALESQEERRHVDGVTGAEPSALPPTQTFPSSAQTSCIEAIPTATQLATLLHVPDGDDHDGTLDVCIMRHIPGFVGNSHRLVEAQAVPDGEAEDATQVDAAADHHGGRLAIEEAEIVGHVLAPTNFVSIHMDQS</sequence>
<evidence type="ECO:0000256" key="1">
    <source>
        <dbReference type="SAM" id="MobiDB-lite"/>
    </source>
</evidence>
<name>A0A9N8DM71_9STRA</name>
<comment type="caution">
    <text evidence="2">The sequence shown here is derived from an EMBL/GenBank/DDBJ whole genome shotgun (WGS) entry which is preliminary data.</text>
</comment>
<dbReference type="AlphaFoldDB" id="A0A9N8DM71"/>
<protein>
    <submittedName>
        <fullName evidence="2">Uncharacterized protein</fullName>
    </submittedName>
</protein>
<feature type="compositionally biased region" description="Basic and acidic residues" evidence="1">
    <location>
        <begin position="34"/>
        <end position="43"/>
    </location>
</feature>